<dbReference type="Pfam" id="PF02661">
    <property type="entry name" value="Fic"/>
    <property type="match status" value="1"/>
</dbReference>
<keyword evidence="2" id="KW-0067">ATP-binding</keyword>
<dbReference type="RefSeq" id="WP_228462013.1">
    <property type="nucleotide sequence ID" value="NZ_BLLI01000038.1"/>
</dbReference>
<evidence type="ECO:0000259" key="3">
    <source>
        <dbReference type="PROSITE" id="PS51459"/>
    </source>
</evidence>
<evidence type="ECO:0000256" key="1">
    <source>
        <dbReference type="PIRSR" id="PIRSR640198-1"/>
    </source>
</evidence>
<name>A0A6A0BE64_9LACT</name>
<protein>
    <recommendedName>
        <fullName evidence="3">Fido domain-containing protein</fullName>
    </recommendedName>
</protein>
<dbReference type="PANTHER" id="PTHR13504:SF38">
    <property type="entry name" value="FIDO DOMAIN-CONTAINING PROTEIN"/>
    <property type="match status" value="1"/>
</dbReference>
<gene>
    <name evidence="4" type="ORF">Hs30E_13250</name>
</gene>
<dbReference type="InterPro" id="IPR003812">
    <property type="entry name" value="Fido"/>
</dbReference>
<dbReference type="EMBL" id="BLLI01000038">
    <property type="protein sequence ID" value="GFH42774.1"/>
    <property type="molecule type" value="Genomic_DNA"/>
</dbReference>
<accession>A0A6A0BE64</accession>
<feature type="binding site" evidence="2">
    <location>
        <begin position="59"/>
        <end position="66"/>
    </location>
    <ligand>
        <name>ATP</name>
        <dbReference type="ChEBI" id="CHEBI:30616"/>
    </ligand>
</feature>
<dbReference type="SUPFAM" id="SSF140931">
    <property type="entry name" value="Fic-like"/>
    <property type="match status" value="1"/>
</dbReference>
<reference evidence="4 5" key="1">
    <citation type="submission" date="2020-02" db="EMBL/GenBank/DDBJ databases">
        <title>Draft genome sequence of Lactococcus sp. Hs30E4-3.</title>
        <authorList>
            <person name="Noda S."/>
            <person name="Yuki M."/>
            <person name="Ohkuma M."/>
        </authorList>
    </citation>
    <scope>NUCLEOTIDE SEQUENCE [LARGE SCALE GENOMIC DNA]</scope>
    <source>
        <strain evidence="4 5">Hs30E4-3</strain>
    </source>
</reference>
<evidence type="ECO:0000313" key="5">
    <source>
        <dbReference type="Proteomes" id="UP000480303"/>
    </source>
</evidence>
<dbReference type="InterPro" id="IPR036597">
    <property type="entry name" value="Fido-like_dom_sf"/>
</dbReference>
<dbReference type="GO" id="GO:0005524">
    <property type="term" value="F:ATP binding"/>
    <property type="evidence" value="ECO:0007669"/>
    <property type="project" value="UniProtKB-KW"/>
</dbReference>
<dbReference type="PROSITE" id="PS51459">
    <property type="entry name" value="FIDO"/>
    <property type="match status" value="1"/>
</dbReference>
<evidence type="ECO:0000256" key="2">
    <source>
        <dbReference type="PIRSR" id="PIRSR640198-2"/>
    </source>
</evidence>
<evidence type="ECO:0000313" key="4">
    <source>
        <dbReference type="EMBL" id="GFH42774.1"/>
    </source>
</evidence>
<feature type="domain" description="Fido" evidence="3">
    <location>
        <begin position="1"/>
        <end position="115"/>
    </location>
</feature>
<keyword evidence="5" id="KW-1185">Reference proteome</keyword>
<comment type="caution">
    <text evidence="4">The sequence shown here is derived from an EMBL/GenBank/DDBJ whole genome shotgun (WGS) entry which is preliminary data.</text>
</comment>
<proteinExistence type="predicted"/>
<dbReference type="AlphaFoldDB" id="A0A6A0BE64"/>
<keyword evidence="2" id="KW-0547">Nucleotide-binding</keyword>
<feature type="active site" evidence="1">
    <location>
        <position position="55"/>
    </location>
</feature>
<dbReference type="PANTHER" id="PTHR13504">
    <property type="entry name" value="FIDO DOMAIN-CONTAINING PROTEIN DDB_G0283145"/>
    <property type="match status" value="1"/>
</dbReference>
<sequence>MAKAYPYLVSGIKYTDPIYIRQEMGNLIYWLDEIAKTLHPVEYAALLHLKFVSIHPFADGNGRTARLLMSFALVRNGFPIVNIQPDPDSRKEYMVALADSQRQDNPESFIDLVKKYVEAELESRIAILALNESNIANFGKK</sequence>
<dbReference type="InterPro" id="IPR040198">
    <property type="entry name" value="Fido_containing"/>
</dbReference>
<organism evidence="4 5">
    <name type="scientific">Pseudolactococcus hodotermopsidis</name>
    <dbReference type="NCBI Taxonomy" id="2709157"/>
    <lineage>
        <taxon>Bacteria</taxon>
        <taxon>Bacillati</taxon>
        <taxon>Bacillota</taxon>
        <taxon>Bacilli</taxon>
        <taxon>Lactobacillales</taxon>
        <taxon>Streptococcaceae</taxon>
        <taxon>Pseudolactococcus</taxon>
    </lineage>
</organism>
<dbReference type="Proteomes" id="UP000480303">
    <property type="component" value="Unassembled WGS sequence"/>
</dbReference>
<dbReference type="Gene3D" id="1.10.3290.10">
    <property type="entry name" value="Fido-like domain"/>
    <property type="match status" value="1"/>
</dbReference>